<evidence type="ECO:0000313" key="2">
    <source>
        <dbReference type="Proteomes" id="UP000035642"/>
    </source>
</evidence>
<feature type="transmembrane region" description="Helical" evidence="1">
    <location>
        <begin position="12"/>
        <end position="30"/>
    </location>
</feature>
<dbReference type="Proteomes" id="UP000035642">
    <property type="component" value="Unassembled WGS sequence"/>
</dbReference>
<protein>
    <submittedName>
        <fullName evidence="3">SSD domain-containing protein</fullName>
    </submittedName>
</protein>
<feature type="transmembrane region" description="Helical" evidence="1">
    <location>
        <begin position="50"/>
        <end position="73"/>
    </location>
</feature>
<evidence type="ECO:0000313" key="3">
    <source>
        <dbReference type="WBParaSite" id="ACAC_0001343201-mRNA-1"/>
    </source>
</evidence>
<keyword evidence="1" id="KW-0812">Transmembrane</keyword>
<keyword evidence="1" id="KW-1133">Transmembrane helix</keyword>
<name>A0A0K0DNU3_ANGCA</name>
<dbReference type="AlphaFoldDB" id="A0A0K0DNU3"/>
<reference evidence="3" key="2">
    <citation type="submission" date="2017-02" db="UniProtKB">
        <authorList>
            <consortium name="WormBaseParasite"/>
        </authorList>
    </citation>
    <scope>IDENTIFICATION</scope>
</reference>
<sequence>LGHCRIEVASCIIGMFSVAISAITMCSLLMTSGSLSSKVQSLVTAPITCLVLFEFATAMLLIIGVLIDAYYLMMPFIFTKLELRRLLGEQIGILRILSRSSIPRLCILNRAFLQQLRKQFSNSEDT</sequence>
<accession>A0A0K0DNU3</accession>
<keyword evidence="1" id="KW-0472">Membrane</keyword>
<proteinExistence type="predicted"/>
<reference evidence="2" key="1">
    <citation type="submission" date="2012-09" db="EMBL/GenBank/DDBJ databases">
        <authorList>
            <person name="Martin A.A."/>
        </authorList>
    </citation>
    <scope>NUCLEOTIDE SEQUENCE</scope>
</reference>
<dbReference type="WBParaSite" id="ACAC_0001343201-mRNA-1">
    <property type="protein sequence ID" value="ACAC_0001343201-mRNA-1"/>
    <property type="gene ID" value="ACAC_0001343201"/>
</dbReference>
<keyword evidence="2" id="KW-1185">Reference proteome</keyword>
<organism evidence="2 3">
    <name type="scientific">Angiostrongylus cantonensis</name>
    <name type="common">Rat lungworm</name>
    <dbReference type="NCBI Taxonomy" id="6313"/>
    <lineage>
        <taxon>Eukaryota</taxon>
        <taxon>Metazoa</taxon>
        <taxon>Ecdysozoa</taxon>
        <taxon>Nematoda</taxon>
        <taxon>Chromadorea</taxon>
        <taxon>Rhabditida</taxon>
        <taxon>Rhabditina</taxon>
        <taxon>Rhabditomorpha</taxon>
        <taxon>Strongyloidea</taxon>
        <taxon>Metastrongylidae</taxon>
        <taxon>Angiostrongylus</taxon>
    </lineage>
</organism>
<evidence type="ECO:0000256" key="1">
    <source>
        <dbReference type="SAM" id="Phobius"/>
    </source>
</evidence>